<organism evidence="1 2">
    <name type="scientific">Streptomyces caatingaensis</name>
    <dbReference type="NCBI Taxonomy" id="1678637"/>
    <lineage>
        <taxon>Bacteria</taxon>
        <taxon>Bacillati</taxon>
        <taxon>Actinomycetota</taxon>
        <taxon>Actinomycetes</taxon>
        <taxon>Kitasatosporales</taxon>
        <taxon>Streptomycetaceae</taxon>
        <taxon>Streptomyces</taxon>
    </lineage>
</organism>
<sequence length="430" mass="45780">MAGISVRPYWELTFDKNGRADRRELDALLRGAADEHLTDLVVFAHGWNNTRSTATRLYDAFFATFPAQERLGYCGIVWPSMRFTDEDVPGWLPVAPAAGRPGLPPGTREALTLAFPGRDAVVGRLAELAERQPADRARLEEFTGLVRTLVSPRPREADRSGAEDGAWVRDTDSEPMVPVMFTQSAVEVCDAFATALESLAPPAPGLFGGVLKHVWRGALELLRQGTYWEMKRRAGVVGRQGLGPALGELAGRAPELKVHLSGHSFGARLVSFAPGGLPDGVRVQSLTLLQGAFSHYAFTPRLPFAPGRSGVLRDAPERIAGTVACCWSRHDTALGTLYPLASRLAGDAESLLGLDESRWGAMGHDGMRAVPGCAALSLADALAGALPASGCANVDAGEVVRRGGPPAGAHSDICHAELARVVLMAGRGMR</sequence>
<dbReference type="STRING" id="1678637.AC230_23005"/>
<protein>
    <submittedName>
        <fullName evidence="1">Serine-threonine protein kinase</fullName>
    </submittedName>
</protein>
<dbReference type="GO" id="GO:0016301">
    <property type="term" value="F:kinase activity"/>
    <property type="evidence" value="ECO:0007669"/>
    <property type="project" value="UniProtKB-KW"/>
</dbReference>
<dbReference type="AlphaFoldDB" id="A0A0K9X9C3"/>
<dbReference type="InterPro" id="IPR029058">
    <property type="entry name" value="AB_hydrolase_fold"/>
</dbReference>
<comment type="caution">
    <text evidence="1">The sequence shown here is derived from an EMBL/GenBank/DDBJ whole genome shotgun (WGS) entry which is preliminary data.</text>
</comment>
<reference evidence="2" key="1">
    <citation type="submission" date="2015-07" db="EMBL/GenBank/DDBJ databases">
        <title>Draft genome sequence of Streptomyces sp. CMAA 1322, a bacterium isolated from Caatinga biome, from dry forest semiarid of Brazil.</title>
        <authorList>
            <person name="Santos S.N."/>
            <person name="Gacesa R."/>
            <person name="Taketani R.G."/>
            <person name="Long P.F."/>
            <person name="Melo I.S."/>
        </authorList>
    </citation>
    <scope>NUCLEOTIDE SEQUENCE [LARGE SCALE GENOMIC DNA]</scope>
    <source>
        <strain evidence="2">CMAA 1322</strain>
    </source>
</reference>
<keyword evidence="1" id="KW-0808">Transferase</keyword>
<dbReference type="SUPFAM" id="SSF53474">
    <property type="entry name" value="alpha/beta-Hydrolases"/>
    <property type="match status" value="1"/>
</dbReference>
<accession>A0A0K9X9C3</accession>
<proteinExistence type="predicted"/>
<name>A0A0K9X9C3_9ACTN</name>
<keyword evidence="2" id="KW-1185">Reference proteome</keyword>
<dbReference type="RefSeq" id="WP_049718215.1">
    <property type="nucleotide sequence ID" value="NZ_LFXA01000017.1"/>
</dbReference>
<dbReference type="Proteomes" id="UP000037288">
    <property type="component" value="Unassembled WGS sequence"/>
</dbReference>
<keyword evidence="1" id="KW-0418">Kinase</keyword>
<evidence type="ECO:0000313" key="1">
    <source>
        <dbReference type="EMBL" id="KNB49666.1"/>
    </source>
</evidence>
<dbReference type="OrthoDB" id="280053at2"/>
<gene>
    <name evidence="1" type="ORF">AC230_23005</name>
</gene>
<dbReference type="PATRIC" id="fig|1678637.3.peg.4932"/>
<evidence type="ECO:0000313" key="2">
    <source>
        <dbReference type="Proteomes" id="UP000037288"/>
    </source>
</evidence>
<dbReference type="EMBL" id="LFXA01000017">
    <property type="protein sequence ID" value="KNB49666.1"/>
    <property type="molecule type" value="Genomic_DNA"/>
</dbReference>